<evidence type="ECO:0000256" key="1">
    <source>
        <dbReference type="SAM" id="MobiDB-lite"/>
    </source>
</evidence>
<sequence length="1083" mass="120581">MREDFILTIVLIAFAMLAIDALPQVTFGSGTKIARVSRLRAHGVFASRRRKGEHAHCRHLSDLRCRQRLYLYYSDTTDTPTRETTTTTEVEMDSTDATTSTADVESSARNDVHVDAKDSVVILISKTTEKPEQSSGEQLAENETKQSSKSTRPTVLYLKTRSSIKYRYAVTETVSKVLNPDSKSNEIVFSLTLPESAFISKFSISNARVPQKRSASAFPLVRVTAVESLEATSVAEMESYSDTTDTPTRTEVEMDSTDATTSTADAESSARNDVHVDAKDSVVILISKTTEKPEQSSGEQLAENETKQSSKSTRPTVLYLKTRSSIKYRYAVTETVSKVLNPLSFREIDHVVYEASVEKKEKAKEVYDAAVQAGQSAALVAVNPRDSTRFSVSVNVGAKEKVTFTLIYEELLLRRNGFYEQRINLNPGQTEKPEQSSGEQLAENETKQSSKSTRPTVLYLKTRSSIKYRYAVTETVSKVLNPDSKSNEIVFSLTLPESAFISKFSMEIDHVVYEASVEKKEKAKEVYDAAVQAGQSAALVAVNPRDSTRFSVSVNVGAKEKVTFTLIYEELLLRRNGFYEQRINLNPGQLVPTLEVHVDIQEAKNFTKLIVPELRKELLVENEKVSSESRDHAPIVWEPEIQEKNITADTDPLAPRKVTPDLIKRANAHIDSWTADGQTDIDSALKLAFKQAQKSVKGQENEVAPESLAQMIILERPSVTDTRFIVSSGETDTERIVKNMLKRNEEASNKVLLFTIAFGDDTNFKFLKKLGLRNNGFARKIYADSDSSLQLTGFFEEISSPILTNVNITYLGGKVDEDSTPTAQPSQNVTAFRGTEIVMTGKLESASDRLTAYTVSALAQQGSVTFNGTASDVVEMDLNDKSSFRPYSNFLERLWAYQTVRLTLDRMETVDEEEKLSALKEKALNISLKACVFDSTLTPRDQLIEDTPEPKKKSSHRKVYLRYKICKPAAKEESIHRLNDRNASTPLMGENIKFSFVTPLTSLVVNKPDQNETGSQVQAKLSAEDLDADAGNPAFAVASNYQQQSASGYFKIPRLSYPCVARGCMMTLVCALDKKVKQCKFFV</sequence>
<dbReference type="GO" id="GO:0032991">
    <property type="term" value="C:protein-containing complex"/>
    <property type="evidence" value="ECO:0007669"/>
    <property type="project" value="UniProtKB-ARBA"/>
</dbReference>
<feature type="region of interest" description="Disordered" evidence="1">
    <location>
        <begin position="425"/>
        <end position="454"/>
    </location>
</feature>
<dbReference type="PROSITE" id="PS51468">
    <property type="entry name" value="VIT"/>
    <property type="match status" value="2"/>
</dbReference>
<feature type="compositionally biased region" description="Low complexity" evidence="1">
    <location>
        <begin position="257"/>
        <end position="267"/>
    </location>
</feature>
<dbReference type="PANTHER" id="PTHR10338">
    <property type="entry name" value="INTER-ALPHA-TRYPSIN INHIBITOR HEAVY CHAIN FAMILY MEMBER"/>
    <property type="match status" value="1"/>
</dbReference>
<dbReference type="EMBL" id="CAJPEX010000021">
    <property type="protein sequence ID" value="CAG0912490.1"/>
    <property type="molecule type" value="Genomic_DNA"/>
</dbReference>
<keyword evidence="2" id="KW-0732">Signal</keyword>
<dbReference type="Proteomes" id="UP000678499">
    <property type="component" value="Unassembled WGS sequence"/>
</dbReference>
<dbReference type="InterPro" id="IPR050934">
    <property type="entry name" value="ITIH"/>
</dbReference>
<feature type="chain" id="PRO_5036402907" evidence="2">
    <location>
        <begin position="22"/>
        <end position="1083"/>
    </location>
</feature>
<feature type="domain" description="VWFA" evidence="3">
    <location>
        <begin position="663"/>
        <end position="798"/>
    </location>
</feature>
<dbReference type="AlphaFoldDB" id="A0A7R9BET2"/>
<feature type="region of interest" description="Disordered" evidence="1">
    <location>
        <begin position="289"/>
        <end position="314"/>
    </location>
</feature>
<feature type="region of interest" description="Disordered" evidence="1">
    <location>
        <begin position="127"/>
        <end position="152"/>
    </location>
</feature>
<name>A0A7R9BET2_9CRUS</name>
<evidence type="ECO:0000256" key="2">
    <source>
        <dbReference type="SAM" id="SignalP"/>
    </source>
</evidence>
<feature type="compositionally biased region" description="Low complexity" evidence="1">
    <location>
        <begin position="77"/>
        <end position="105"/>
    </location>
</feature>
<feature type="domain" description="VIT" evidence="4">
    <location>
        <begin position="441"/>
        <end position="570"/>
    </location>
</feature>
<dbReference type="InterPro" id="IPR002035">
    <property type="entry name" value="VWF_A"/>
</dbReference>
<dbReference type="Pfam" id="PF08487">
    <property type="entry name" value="VIT"/>
    <property type="match status" value="2"/>
</dbReference>
<proteinExistence type="predicted"/>
<keyword evidence="6" id="KW-1185">Reference proteome</keyword>
<feature type="region of interest" description="Disordered" evidence="1">
    <location>
        <begin position="77"/>
        <end position="108"/>
    </location>
</feature>
<dbReference type="OrthoDB" id="6346186at2759"/>
<organism evidence="5">
    <name type="scientific">Notodromas monacha</name>
    <dbReference type="NCBI Taxonomy" id="399045"/>
    <lineage>
        <taxon>Eukaryota</taxon>
        <taxon>Metazoa</taxon>
        <taxon>Ecdysozoa</taxon>
        <taxon>Arthropoda</taxon>
        <taxon>Crustacea</taxon>
        <taxon>Oligostraca</taxon>
        <taxon>Ostracoda</taxon>
        <taxon>Podocopa</taxon>
        <taxon>Podocopida</taxon>
        <taxon>Cypridocopina</taxon>
        <taxon>Cypridoidea</taxon>
        <taxon>Cyprididae</taxon>
        <taxon>Notodromas</taxon>
    </lineage>
</organism>
<feature type="signal peptide" evidence="2">
    <location>
        <begin position="1"/>
        <end position="21"/>
    </location>
</feature>
<feature type="domain" description="VIT" evidence="4">
    <location>
        <begin position="270"/>
        <end position="410"/>
    </location>
</feature>
<gene>
    <name evidence="5" type="ORF">NMOB1V02_LOCUS280</name>
</gene>
<feature type="compositionally biased region" description="Polar residues" evidence="1">
    <location>
        <begin position="240"/>
        <end position="249"/>
    </location>
</feature>
<dbReference type="SMART" id="SM00609">
    <property type="entry name" value="VIT"/>
    <property type="match status" value="2"/>
</dbReference>
<evidence type="ECO:0000313" key="5">
    <source>
        <dbReference type="EMBL" id="CAD7272338.1"/>
    </source>
</evidence>
<dbReference type="SUPFAM" id="SSF53300">
    <property type="entry name" value="vWA-like"/>
    <property type="match status" value="1"/>
</dbReference>
<dbReference type="PANTHER" id="PTHR10338:SF108">
    <property type="entry name" value="INTER-ALPHA-TRYPSIN INHIBITOR HEAVY CHAIN H4-LIKE PROTEIN"/>
    <property type="match status" value="1"/>
</dbReference>
<accession>A0A7R9BET2</accession>
<reference evidence="5" key="1">
    <citation type="submission" date="2020-11" db="EMBL/GenBank/DDBJ databases">
        <authorList>
            <person name="Tran Van P."/>
        </authorList>
    </citation>
    <scope>NUCLEOTIDE SEQUENCE</scope>
</reference>
<dbReference type="Gene3D" id="3.40.50.410">
    <property type="entry name" value="von Willebrand factor, type A domain"/>
    <property type="match status" value="1"/>
</dbReference>
<evidence type="ECO:0000313" key="6">
    <source>
        <dbReference type="Proteomes" id="UP000678499"/>
    </source>
</evidence>
<feature type="region of interest" description="Disordered" evidence="1">
    <location>
        <begin position="235"/>
        <end position="272"/>
    </location>
</feature>
<dbReference type="InterPro" id="IPR013694">
    <property type="entry name" value="VIT"/>
</dbReference>
<feature type="compositionally biased region" description="Polar residues" evidence="1">
    <location>
        <begin position="425"/>
        <end position="439"/>
    </location>
</feature>
<evidence type="ECO:0000259" key="4">
    <source>
        <dbReference type="PROSITE" id="PS51468"/>
    </source>
</evidence>
<dbReference type="EMBL" id="OA882058">
    <property type="protein sequence ID" value="CAD7272338.1"/>
    <property type="molecule type" value="Genomic_DNA"/>
</dbReference>
<dbReference type="PROSITE" id="PS50234">
    <property type="entry name" value="VWFA"/>
    <property type="match status" value="1"/>
</dbReference>
<protein>
    <submittedName>
        <fullName evidence="5">Uncharacterized protein</fullName>
    </submittedName>
</protein>
<evidence type="ECO:0000259" key="3">
    <source>
        <dbReference type="PROSITE" id="PS50234"/>
    </source>
</evidence>
<dbReference type="InterPro" id="IPR036465">
    <property type="entry name" value="vWFA_dom_sf"/>
</dbReference>